<keyword evidence="3" id="KW-0520">NAD</keyword>
<dbReference type="PANTHER" id="PTHR43580:SF3">
    <property type="entry name" value="6-PHOSPHOGLUCONATE DEHYDROGENASE FAMILY PROTEIN (AFU_ORTHOLOGUE AFUA_2G11600)"/>
    <property type="match status" value="1"/>
</dbReference>
<dbReference type="Gene3D" id="3.40.50.720">
    <property type="entry name" value="NAD(P)-binding Rossmann-like Domain"/>
    <property type="match status" value="1"/>
</dbReference>
<proteinExistence type="inferred from homology"/>
<evidence type="ECO:0000259" key="6">
    <source>
        <dbReference type="Pfam" id="PF14833"/>
    </source>
</evidence>
<evidence type="ECO:0000313" key="7">
    <source>
        <dbReference type="EMBL" id="RAH80309.1"/>
    </source>
</evidence>
<sequence>MTVAPNTDSRMAFIGLGEMGKAMTRNLHRDGNLTSPLTLWNRTKSTADAHSADLGDCKVAETVQEAVESAEIIWSCLQDQSAVEQVFDSIFAADVNITGKLFVDSSTIAPEWSNATAKRVIEAGGEFVSMPEKLPVMGEPVVAAAKKLICIPSGKPESVDRIRPYLEGVVCRAIVDLSGEEPGTSSLLKLMGNFLIMTTMETVAEVNVFADKSGIGTKNMNKLMGAMFPNPPHAIYNHRMLTGEYYEGTPIVEVYKALALTGQVLDMAKSCGASVPIYEVAREHLKLVQEHEGSKADITGIYGAVRVKSGLPYRNGAAEGSSNEK</sequence>
<protein>
    <submittedName>
        <fullName evidence="7">6-phosphogluconate dehydrogenase-like protein</fullName>
    </submittedName>
</protein>
<keyword evidence="8" id="KW-1185">Reference proteome</keyword>
<dbReference type="GO" id="GO:0016491">
    <property type="term" value="F:oxidoreductase activity"/>
    <property type="evidence" value="ECO:0007669"/>
    <property type="project" value="UniProtKB-KW"/>
</dbReference>
<evidence type="ECO:0000313" key="8">
    <source>
        <dbReference type="Proteomes" id="UP000249497"/>
    </source>
</evidence>
<evidence type="ECO:0000256" key="4">
    <source>
        <dbReference type="PIRSR" id="PIRSR000103-1"/>
    </source>
</evidence>
<dbReference type="InterPro" id="IPR036291">
    <property type="entry name" value="NAD(P)-bd_dom_sf"/>
</dbReference>
<evidence type="ECO:0000256" key="1">
    <source>
        <dbReference type="ARBA" id="ARBA00007598"/>
    </source>
</evidence>
<dbReference type="PIRSF" id="PIRSF000103">
    <property type="entry name" value="HIBADH"/>
    <property type="match status" value="1"/>
</dbReference>
<dbReference type="GO" id="GO:0050661">
    <property type="term" value="F:NADP binding"/>
    <property type="evidence" value="ECO:0007669"/>
    <property type="project" value="InterPro"/>
</dbReference>
<dbReference type="InterPro" id="IPR015815">
    <property type="entry name" value="HIBADH-related"/>
</dbReference>
<gene>
    <name evidence="7" type="ORF">BO86DRAFT_380643</name>
</gene>
<feature type="domain" description="6-phosphogluconate dehydrogenase NADP-binding" evidence="5">
    <location>
        <begin position="11"/>
        <end position="168"/>
    </location>
</feature>
<dbReference type="InterPro" id="IPR051265">
    <property type="entry name" value="HIBADH-related_NP60_sf"/>
</dbReference>
<dbReference type="Pfam" id="PF03446">
    <property type="entry name" value="NAD_binding_2"/>
    <property type="match status" value="1"/>
</dbReference>
<keyword evidence="2" id="KW-0560">Oxidoreductase</keyword>
<dbReference type="PANTHER" id="PTHR43580">
    <property type="entry name" value="OXIDOREDUCTASE GLYR1-RELATED"/>
    <property type="match status" value="1"/>
</dbReference>
<dbReference type="GeneID" id="37174422"/>
<dbReference type="InterPro" id="IPR008927">
    <property type="entry name" value="6-PGluconate_DH-like_C_sf"/>
</dbReference>
<dbReference type="AlphaFoldDB" id="A0A8T8WYC7"/>
<dbReference type="InterPro" id="IPR006115">
    <property type="entry name" value="6PGDH_NADP-bd"/>
</dbReference>
<reference evidence="7 8" key="1">
    <citation type="submission" date="2018-02" db="EMBL/GenBank/DDBJ databases">
        <title>The genomes of Aspergillus section Nigri reveals drivers in fungal speciation.</title>
        <authorList>
            <consortium name="DOE Joint Genome Institute"/>
            <person name="Vesth T.C."/>
            <person name="Nybo J."/>
            <person name="Theobald S."/>
            <person name="Brandl J."/>
            <person name="Frisvad J.C."/>
            <person name="Nielsen K.F."/>
            <person name="Lyhne E.K."/>
            <person name="Kogle M.E."/>
            <person name="Kuo A."/>
            <person name="Riley R."/>
            <person name="Clum A."/>
            <person name="Nolan M."/>
            <person name="Lipzen A."/>
            <person name="Salamov A."/>
            <person name="Henrissat B."/>
            <person name="Wiebenga A."/>
            <person name="De vries R.P."/>
            <person name="Grigoriev I.V."/>
            <person name="Mortensen U.H."/>
            <person name="Andersen M.R."/>
            <person name="Baker S.E."/>
        </authorList>
    </citation>
    <scope>NUCLEOTIDE SEQUENCE [LARGE SCALE GENOMIC DNA]</scope>
    <source>
        <strain evidence="7 8">CBS 114.51</strain>
    </source>
</reference>
<accession>A0A8T8WYC7</accession>
<evidence type="ECO:0000259" key="5">
    <source>
        <dbReference type="Pfam" id="PF03446"/>
    </source>
</evidence>
<dbReference type="RefSeq" id="XP_025526203.1">
    <property type="nucleotide sequence ID" value="XM_025670730.1"/>
</dbReference>
<dbReference type="Pfam" id="PF14833">
    <property type="entry name" value="NAD_binding_11"/>
    <property type="match status" value="1"/>
</dbReference>
<dbReference type="InterPro" id="IPR013328">
    <property type="entry name" value="6PGD_dom2"/>
</dbReference>
<organism evidence="7 8">
    <name type="scientific">Aspergillus japonicus CBS 114.51</name>
    <dbReference type="NCBI Taxonomy" id="1448312"/>
    <lineage>
        <taxon>Eukaryota</taxon>
        <taxon>Fungi</taxon>
        <taxon>Dikarya</taxon>
        <taxon>Ascomycota</taxon>
        <taxon>Pezizomycotina</taxon>
        <taxon>Eurotiomycetes</taxon>
        <taxon>Eurotiomycetidae</taxon>
        <taxon>Eurotiales</taxon>
        <taxon>Aspergillaceae</taxon>
        <taxon>Aspergillus</taxon>
        <taxon>Aspergillus subgen. Circumdati</taxon>
    </lineage>
</organism>
<evidence type="ECO:0000256" key="2">
    <source>
        <dbReference type="ARBA" id="ARBA00023002"/>
    </source>
</evidence>
<dbReference type="SUPFAM" id="SSF51735">
    <property type="entry name" value="NAD(P)-binding Rossmann-fold domains"/>
    <property type="match status" value="1"/>
</dbReference>
<dbReference type="Gene3D" id="1.10.1040.10">
    <property type="entry name" value="N-(1-d-carboxylethyl)-l-norvaline Dehydrogenase, domain 2"/>
    <property type="match status" value="1"/>
</dbReference>
<comment type="similarity">
    <text evidence="1">Belongs to the HIBADH-related family. NP60 subfamily.</text>
</comment>
<dbReference type="GO" id="GO:0051287">
    <property type="term" value="F:NAD binding"/>
    <property type="evidence" value="ECO:0007669"/>
    <property type="project" value="InterPro"/>
</dbReference>
<feature type="active site" evidence="4">
    <location>
        <position position="189"/>
    </location>
</feature>
<dbReference type="Proteomes" id="UP000249497">
    <property type="component" value="Unassembled WGS sequence"/>
</dbReference>
<dbReference type="InterPro" id="IPR029154">
    <property type="entry name" value="HIBADH-like_NADP-bd"/>
</dbReference>
<dbReference type="OrthoDB" id="435038at2759"/>
<feature type="domain" description="3-hydroxyisobutyrate dehydrogenase-like NAD-binding" evidence="6">
    <location>
        <begin position="183"/>
        <end position="303"/>
    </location>
</feature>
<name>A0A8T8WYC7_ASPJA</name>
<dbReference type="EMBL" id="KZ824805">
    <property type="protein sequence ID" value="RAH80309.1"/>
    <property type="molecule type" value="Genomic_DNA"/>
</dbReference>
<dbReference type="SUPFAM" id="SSF48179">
    <property type="entry name" value="6-phosphogluconate dehydrogenase C-terminal domain-like"/>
    <property type="match status" value="1"/>
</dbReference>
<evidence type="ECO:0000256" key="3">
    <source>
        <dbReference type="ARBA" id="ARBA00023027"/>
    </source>
</evidence>